<sequence length="879" mass="96373">GAWIVSFSITIIVSLIALSTVASTASSGPSKNVSNGSDIDLAALLAFKAQLSDPLGILAGNWTTGTPFCRWVPLGLAACPYLQLLSLRENQFEDIFPSWLGKLTNLNTISLGWNYFDAAPIPTALSNLTMLNTLELARCNLTGAIPQDIAQLTKLSYLRLSTNQLTGPIPASLGNLSSLAYLILDENMLDGSVPATVANMNSLTVVFISENRLQGEFFNFLSMFSNCRYLSLLYIGSNYFTGRLPNYIGNLSSTLQEFSAYGNRLAGELPATISNLTNIEVLDLSENQLHGTIPESITEMENLHVLDLSGNSLAGSIPTNIVMLKNLLNLFLQSNEFSSSIPKDIGNLTKLEHLILSYNQLSSTVPPGLFHLDSLIKLDLSQNFLSGALPVDIGYLKQINIMDLSANRFSGSIPDSIGELQILSYLNLSVNEFHDSIPDSFGNLATLQTLDISHNSIFGTIPKYLANFTTLVSLNLSFNKLHGQIPEGGVFANITLQYLVGNSGLCGAARLGFPPCQTTSPKRNGHMLKYLLPTIIIVVGVVACCLYVMIRKKANHQNIFAGMADLISHELLSYHELLRATDDFSDDNMLGFGSFGKVFRGQLSNGMVVAIKVIHQHLEHAMRSFDTECHVLRMARHRNLIKILNTCSNLYFRALVLQYMPKGSLEALLHSDQGKQLGFLERLDIMLDVSMAMEYLHHEHYEVVLHCDLKPSNVLFDDDMTAHVADFGIARLLLGDDNSMISASMPGTVGYMAPEYGTLGKASRKSDVFSYGIMLLEVFTAKRPTDAMFVGELNIRQWVQQAFPAELVHVVDCQLLQDGSSSSSSNMHGFLVPVFELGLLCSADSPEQRMAMSDVVVTLKKIRKDYVKLMATTGSVVQQ</sequence>
<dbReference type="GO" id="GO:0051707">
    <property type="term" value="P:response to other organism"/>
    <property type="evidence" value="ECO:0007669"/>
    <property type="project" value="UniProtKB-ARBA"/>
</dbReference>
<dbReference type="FunFam" id="1.10.510.10:FF:000358">
    <property type="entry name" value="Putative leucine-rich repeat receptor-like serine/threonine-protein kinase"/>
    <property type="match status" value="1"/>
</dbReference>
<reference evidence="25" key="1">
    <citation type="submission" date="2015-06" db="UniProtKB">
        <authorList>
            <consortium name="EnsemblPlants"/>
        </authorList>
    </citation>
    <scope>IDENTIFICATION</scope>
</reference>
<evidence type="ECO:0000256" key="18">
    <source>
        <dbReference type="ARBA" id="ARBA00023180"/>
    </source>
</evidence>
<dbReference type="EnsemblPlants" id="ORGLA11G0186600.1">
    <property type="protein sequence ID" value="ORGLA11G0186600.1"/>
    <property type="gene ID" value="ORGLA11G0186600"/>
</dbReference>
<evidence type="ECO:0000256" key="4">
    <source>
        <dbReference type="ARBA" id="ARBA00022475"/>
    </source>
</evidence>
<dbReference type="GO" id="GO:0009791">
    <property type="term" value="P:post-embryonic development"/>
    <property type="evidence" value="ECO:0007669"/>
    <property type="project" value="UniProtKB-ARBA"/>
</dbReference>
<evidence type="ECO:0000256" key="16">
    <source>
        <dbReference type="ARBA" id="ARBA00023136"/>
    </source>
</evidence>
<feature type="domain" description="Protein kinase" evidence="24">
    <location>
        <begin position="584"/>
        <end position="867"/>
    </location>
</feature>
<evidence type="ECO:0000256" key="14">
    <source>
        <dbReference type="ARBA" id="ARBA00022840"/>
    </source>
</evidence>
<dbReference type="GO" id="GO:0006952">
    <property type="term" value="P:defense response"/>
    <property type="evidence" value="ECO:0007669"/>
    <property type="project" value="UniProtKB-ARBA"/>
</dbReference>
<evidence type="ECO:0000256" key="3">
    <source>
        <dbReference type="ARBA" id="ARBA00012513"/>
    </source>
</evidence>
<dbReference type="InterPro" id="IPR017441">
    <property type="entry name" value="Protein_kinase_ATP_BS"/>
</dbReference>
<dbReference type="PANTHER" id="PTHR27008:SF497">
    <property type="entry name" value="OS11G0695000 PROTEIN"/>
    <property type="match status" value="1"/>
</dbReference>
<evidence type="ECO:0000256" key="9">
    <source>
        <dbReference type="ARBA" id="ARBA00022692"/>
    </source>
</evidence>
<keyword evidence="17" id="KW-0675">Receptor</keyword>
<dbReference type="AlphaFoldDB" id="I1R274"/>
<dbReference type="InterPro" id="IPR003591">
    <property type="entry name" value="Leu-rich_rpt_typical-subtyp"/>
</dbReference>
<evidence type="ECO:0000313" key="26">
    <source>
        <dbReference type="Proteomes" id="UP000007306"/>
    </source>
</evidence>
<evidence type="ECO:0000256" key="2">
    <source>
        <dbReference type="ARBA" id="ARBA00008684"/>
    </source>
</evidence>
<feature type="binding site" evidence="21">
    <location>
        <position position="612"/>
    </location>
    <ligand>
        <name>ATP</name>
        <dbReference type="ChEBI" id="CHEBI:30616"/>
    </ligand>
</feature>
<dbReference type="eggNOG" id="ENOG502QPYS">
    <property type="taxonomic scope" value="Eukaryota"/>
</dbReference>
<dbReference type="GO" id="GO:0005524">
    <property type="term" value="F:ATP binding"/>
    <property type="evidence" value="ECO:0007669"/>
    <property type="project" value="UniProtKB-UniRule"/>
</dbReference>
<dbReference type="Gramene" id="ORGLA11G0186600.1">
    <property type="protein sequence ID" value="ORGLA11G0186600.1"/>
    <property type="gene ID" value="ORGLA11G0186600"/>
</dbReference>
<evidence type="ECO:0000256" key="6">
    <source>
        <dbReference type="ARBA" id="ARBA00022553"/>
    </source>
</evidence>
<dbReference type="PROSITE" id="PS00108">
    <property type="entry name" value="PROTEIN_KINASE_ST"/>
    <property type="match status" value="1"/>
</dbReference>
<keyword evidence="11" id="KW-0677">Repeat</keyword>
<keyword evidence="8" id="KW-0808">Transferase</keyword>
<evidence type="ECO:0000256" key="23">
    <source>
        <dbReference type="SAM" id="SignalP"/>
    </source>
</evidence>
<keyword evidence="26" id="KW-1185">Reference proteome</keyword>
<comment type="subcellular location">
    <subcellularLocation>
        <location evidence="1">Cell membrane</location>
        <topology evidence="1">Single-pass membrane protein</topology>
    </subcellularLocation>
</comment>
<comment type="catalytic activity">
    <reaction evidence="20">
        <text>L-seryl-[protein] + ATP = O-phospho-L-seryl-[protein] + ADP + H(+)</text>
        <dbReference type="Rhea" id="RHEA:17989"/>
        <dbReference type="Rhea" id="RHEA-COMP:9863"/>
        <dbReference type="Rhea" id="RHEA-COMP:11604"/>
        <dbReference type="ChEBI" id="CHEBI:15378"/>
        <dbReference type="ChEBI" id="CHEBI:29999"/>
        <dbReference type="ChEBI" id="CHEBI:30616"/>
        <dbReference type="ChEBI" id="CHEBI:83421"/>
        <dbReference type="ChEBI" id="CHEBI:456216"/>
        <dbReference type="EC" id="2.7.11.1"/>
    </reaction>
</comment>
<feature type="signal peptide" evidence="23">
    <location>
        <begin position="1"/>
        <end position="26"/>
    </location>
</feature>
<dbReference type="Gene3D" id="3.30.200.20">
    <property type="entry name" value="Phosphorylase Kinase, domain 1"/>
    <property type="match status" value="1"/>
</dbReference>
<dbReference type="InterPro" id="IPR013210">
    <property type="entry name" value="LRR_N_plant-typ"/>
</dbReference>
<evidence type="ECO:0000259" key="24">
    <source>
        <dbReference type="PROSITE" id="PS50011"/>
    </source>
</evidence>
<keyword evidence="12 21" id="KW-0547">Nucleotide-binding</keyword>
<dbReference type="SMART" id="SM00220">
    <property type="entry name" value="S_TKc"/>
    <property type="match status" value="1"/>
</dbReference>
<evidence type="ECO:0000256" key="11">
    <source>
        <dbReference type="ARBA" id="ARBA00022737"/>
    </source>
</evidence>
<keyword evidence="15 22" id="KW-1133">Transmembrane helix</keyword>
<dbReference type="PROSITE" id="PS50011">
    <property type="entry name" value="PROTEIN_KINASE_DOM"/>
    <property type="match status" value="1"/>
</dbReference>
<dbReference type="InterPro" id="IPR001245">
    <property type="entry name" value="Ser-Thr/Tyr_kinase_cat_dom"/>
</dbReference>
<protein>
    <recommendedName>
        <fullName evidence="3">non-specific serine/threonine protein kinase</fullName>
        <ecNumber evidence="3">2.7.11.1</ecNumber>
    </recommendedName>
</protein>
<reference evidence="25 26" key="2">
    <citation type="submission" date="2018-04" db="EMBL/GenBank/DDBJ databases">
        <title>OglaRS2 (Oryza glaberrima Reference Sequence Version 2).</title>
        <authorList>
            <person name="Zhang J."/>
            <person name="Kudrna D."/>
            <person name="Lee S."/>
            <person name="Talag J."/>
            <person name="Rajasekar S."/>
            <person name="Wing R.A."/>
        </authorList>
    </citation>
    <scope>NUCLEOTIDE SEQUENCE [LARGE SCALE GENOMIC DNA]</scope>
    <source>
        <strain evidence="25 26">cv. IRGC 96717</strain>
    </source>
</reference>
<dbReference type="EC" id="2.7.11.1" evidence="3"/>
<keyword evidence="6" id="KW-0597">Phosphoprotein</keyword>
<evidence type="ECO:0000256" key="7">
    <source>
        <dbReference type="ARBA" id="ARBA00022614"/>
    </source>
</evidence>
<dbReference type="Pfam" id="PF07714">
    <property type="entry name" value="PK_Tyr_Ser-Thr"/>
    <property type="match status" value="1"/>
</dbReference>
<keyword evidence="16 22" id="KW-0472">Membrane</keyword>
<evidence type="ECO:0000256" key="10">
    <source>
        <dbReference type="ARBA" id="ARBA00022729"/>
    </source>
</evidence>
<evidence type="ECO:0000256" key="17">
    <source>
        <dbReference type="ARBA" id="ARBA00023170"/>
    </source>
</evidence>
<keyword evidence="7" id="KW-0433">Leucine-rich repeat</keyword>
<organism evidence="25 26">
    <name type="scientific">Oryza glaberrima</name>
    <name type="common">African rice</name>
    <dbReference type="NCBI Taxonomy" id="4538"/>
    <lineage>
        <taxon>Eukaryota</taxon>
        <taxon>Viridiplantae</taxon>
        <taxon>Streptophyta</taxon>
        <taxon>Embryophyta</taxon>
        <taxon>Tracheophyta</taxon>
        <taxon>Spermatophyta</taxon>
        <taxon>Magnoliopsida</taxon>
        <taxon>Liliopsida</taxon>
        <taxon>Poales</taxon>
        <taxon>Poaceae</taxon>
        <taxon>BOP clade</taxon>
        <taxon>Oryzoideae</taxon>
        <taxon>Oryzeae</taxon>
        <taxon>Oryzinae</taxon>
        <taxon>Oryza</taxon>
    </lineage>
</organism>
<comment type="similarity">
    <text evidence="2">Belongs to the protein kinase superfamily. Ser/Thr protein kinase family.</text>
</comment>
<dbReference type="FunFam" id="3.30.200.20:FF:000661">
    <property type="entry name" value="Serine-threonine protein kinase plant-type"/>
    <property type="match status" value="1"/>
</dbReference>
<dbReference type="SMART" id="SM00369">
    <property type="entry name" value="LRR_TYP"/>
    <property type="match status" value="6"/>
</dbReference>
<evidence type="ECO:0000256" key="13">
    <source>
        <dbReference type="ARBA" id="ARBA00022777"/>
    </source>
</evidence>
<proteinExistence type="inferred from homology"/>
<keyword evidence="13" id="KW-0418">Kinase</keyword>
<dbReference type="InterPro" id="IPR001611">
    <property type="entry name" value="Leu-rich_rpt"/>
</dbReference>
<evidence type="ECO:0000256" key="20">
    <source>
        <dbReference type="ARBA" id="ARBA00048679"/>
    </source>
</evidence>
<keyword evidence="18" id="KW-0325">Glycoprotein</keyword>
<evidence type="ECO:0000256" key="5">
    <source>
        <dbReference type="ARBA" id="ARBA00022527"/>
    </source>
</evidence>
<evidence type="ECO:0000313" key="25">
    <source>
        <dbReference type="EnsemblPlants" id="ORGLA11G0186600.1"/>
    </source>
</evidence>
<dbReference type="SUPFAM" id="SSF56112">
    <property type="entry name" value="Protein kinase-like (PK-like)"/>
    <property type="match status" value="1"/>
</dbReference>
<dbReference type="OMA" id="DCELQGT"/>
<dbReference type="Pfam" id="PF08263">
    <property type="entry name" value="LRRNT_2"/>
    <property type="match status" value="1"/>
</dbReference>
<dbReference type="InterPro" id="IPR000719">
    <property type="entry name" value="Prot_kinase_dom"/>
</dbReference>
<evidence type="ECO:0000256" key="1">
    <source>
        <dbReference type="ARBA" id="ARBA00004162"/>
    </source>
</evidence>
<keyword evidence="10 23" id="KW-0732">Signal</keyword>
<dbReference type="InterPro" id="IPR011009">
    <property type="entry name" value="Kinase-like_dom_sf"/>
</dbReference>
<dbReference type="PROSITE" id="PS00107">
    <property type="entry name" value="PROTEIN_KINASE_ATP"/>
    <property type="match status" value="1"/>
</dbReference>
<evidence type="ECO:0000256" key="21">
    <source>
        <dbReference type="PROSITE-ProRule" id="PRU10141"/>
    </source>
</evidence>
<dbReference type="InterPro" id="IPR032675">
    <property type="entry name" value="LRR_dom_sf"/>
</dbReference>
<evidence type="ECO:0000256" key="15">
    <source>
        <dbReference type="ARBA" id="ARBA00022989"/>
    </source>
</evidence>
<dbReference type="GO" id="GO:0004674">
    <property type="term" value="F:protein serine/threonine kinase activity"/>
    <property type="evidence" value="ECO:0007669"/>
    <property type="project" value="UniProtKB-KW"/>
</dbReference>
<dbReference type="InterPro" id="IPR008271">
    <property type="entry name" value="Ser/Thr_kinase_AS"/>
</dbReference>
<dbReference type="PANTHER" id="PTHR27008">
    <property type="entry name" value="OS04G0122200 PROTEIN"/>
    <property type="match status" value="1"/>
</dbReference>
<keyword evidence="14 21" id="KW-0067">ATP-binding</keyword>
<dbReference type="SMART" id="SM00365">
    <property type="entry name" value="LRR_SD22"/>
    <property type="match status" value="4"/>
</dbReference>
<dbReference type="InterPro" id="IPR051809">
    <property type="entry name" value="Plant_receptor-like_S/T_kinase"/>
</dbReference>
<dbReference type="HOGENOM" id="CLU_000288_22_0_1"/>
<dbReference type="SUPFAM" id="SSF52047">
    <property type="entry name" value="RNI-like"/>
    <property type="match status" value="1"/>
</dbReference>
<evidence type="ECO:0000256" key="12">
    <source>
        <dbReference type="ARBA" id="ARBA00022741"/>
    </source>
</evidence>
<dbReference type="GO" id="GO:0005886">
    <property type="term" value="C:plasma membrane"/>
    <property type="evidence" value="ECO:0007669"/>
    <property type="project" value="UniProtKB-SubCell"/>
</dbReference>
<evidence type="ECO:0000256" key="19">
    <source>
        <dbReference type="ARBA" id="ARBA00047899"/>
    </source>
</evidence>
<dbReference type="SUPFAM" id="SSF52058">
    <property type="entry name" value="L domain-like"/>
    <property type="match status" value="1"/>
</dbReference>
<feature type="transmembrane region" description="Helical" evidence="22">
    <location>
        <begin position="530"/>
        <end position="550"/>
    </location>
</feature>
<dbReference type="Pfam" id="PF13855">
    <property type="entry name" value="LRR_8"/>
    <property type="match status" value="2"/>
</dbReference>
<dbReference type="Gene3D" id="3.80.10.10">
    <property type="entry name" value="Ribonuclease Inhibitor"/>
    <property type="match status" value="3"/>
</dbReference>
<evidence type="ECO:0000256" key="8">
    <source>
        <dbReference type="ARBA" id="ARBA00022679"/>
    </source>
</evidence>
<evidence type="ECO:0000256" key="22">
    <source>
        <dbReference type="SAM" id="Phobius"/>
    </source>
</evidence>
<dbReference type="Gene3D" id="1.10.510.10">
    <property type="entry name" value="Transferase(Phosphotransferase) domain 1"/>
    <property type="match status" value="1"/>
</dbReference>
<feature type="chain" id="PRO_5003652039" description="non-specific serine/threonine protein kinase" evidence="23">
    <location>
        <begin position="27"/>
        <end position="879"/>
    </location>
</feature>
<dbReference type="FunFam" id="3.80.10.10:FF:000453">
    <property type="entry name" value="Leucine-rich receptor-like protein kinase family protein"/>
    <property type="match status" value="1"/>
</dbReference>
<comment type="catalytic activity">
    <reaction evidence="19">
        <text>L-threonyl-[protein] + ATP = O-phospho-L-threonyl-[protein] + ADP + H(+)</text>
        <dbReference type="Rhea" id="RHEA:46608"/>
        <dbReference type="Rhea" id="RHEA-COMP:11060"/>
        <dbReference type="Rhea" id="RHEA-COMP:11605"/>
        <dbReference type="ChEBI" id="CHEBI:15378"/>
        <dbReference type="ChEBI" id="CHEBI:30013"/>
        <dbReference type="ChEBI" id="CHEBI:30616"/>
        <dbReference type="ChEBI" id="CHEBI:61977"/>
        <dbReference type="ChEBI" id="CHEBI:456216"/>
        <dbReference type="EC" id="2.7.11.1"/>
    </reaction>
</comment>
<name>I1R274_ORYGL</name>
<keyword evidence="9 22" id="KW-0812">Transmembrane</keyword>
<dbReference type="FunFam" id="3.80.10.10:FF:000095">
    <property type="entry name" value="LRR receptor-like serine/threonine-protein kinase GSO1"/>
    <property type="match status" value="1"/>
</dbReference>
<accession>I1R274</accession>
<dbReference type="Proteomes" id="UP000007306">
    <property type="component" value="Chromosome 11"/>
</dbReference>
<keyword evidence="4" id="KW-1003">Cell membrane</keyword>
<dbReference type="Pfam" id="PF00560">
    <property type="entry name" value="LRR_1"/>
    <property type="match status" value="4"/>
</dbReference>
<keyword evidence="5" id="KW-0723">Serine/threonine-protein kinase</keyword>